<dbReference type="EMBL" id="JALGBI010000001">
    <property type="protein sequence ID" value="MCJ0763454.1"/>
    <property type="molecule type" value="Genomic_DNA"/>
</dbReference>
<evidence type="ECO:0000313" key="4">
    <source>
        <dbReference type="Proteomes" id="UP001139447"/>
    </source>
</evidence>
<keyword evidence="4" id="KW-1185">Reference proteome</keyword>
<proteinExistence type="inferred from homology"/>
<evidence type="ECO:0000256" key="1">
    <source>
        <dbReference type="ARBA" id="ARBA00006987"/>
    </source>
</evidence>
<gene>
    <name evidence="3" type="ORF">MMF98_09555</name>
</gene>
<protein>
    <submittedName>
        <fullName evidence="3">Tripartite tricarboxylate transporter substrate binding protein</fullName>
    </submittedName>
</protein>
<sequence>MQRRRFLLSCSAAAALPGVALAQAPGWPARPLRLVIGYPPGGSTDIAGRLLAERLGRSLGQQVIVDNRAGAGGTVGAMSVVRAEPDGYTLLLAASPEVSIAPITMKALAYDPVRDLQPITLVGQVPFFLVVNPQLPARTLEEFIAYARANPGKLNYSSFGNNTSNHLAGELFKSMARINSVHVPYKGSGPSITDLIGGQIQYSFDTPTAVLEQVKAGKLRALAVAGRQRLANAPDVPTFAEAGLPGFTGGTWFGLLAPAKTPRAVIERVNTEAVALLAAPELSRAFAERDIVPAGQSPEEFGRFIQSEVAKWKDLAAKVGIVAE</sequence>
<feature type="signal peptide" evidence="2">
    <location>
        <begin position="1"/>
        <end position="22"/>
    </location>
</feature>
<dbReference type="PANTHER" id="PTHR42928:SF5">
    <property type="entry name" value="BLR1237 PROTEIN"/>
    <property type="match status" value="1"/>
</dbReference>
<comment type="caution">
    <text evidence="3">The sequence shown here is derived from an EMBL/GenBank/DDBJ whole genome shotgun (WGS) entry which is preliminary data.</text>
</comment>
<accession>A0A9X1VWP3</accession>
<reference evidence="3" key="1">
    <citation type="submission" date="2022-03" db="EMBL/GenBank/DDBJ databases">
        <authorList>
            <person name="Woo C.Y."/>
        </authorList>
    </citation>
    <scope>NUCLEOTIDE SEQUENCE</scope>
    <source>
        <strain evidence="3">CYS-02</strain>
    </source>
</reference>
<keyword evidence="2" id="KW-0732">Signal</keyword>
<dbReference type="Proteomes" id="UP001139447">
    <property type="component" value="Unassembled WGS sequence"/>
</dbReference>
<dbReference type="RefSeq" id="WP_243306045.1">
    <property type="nucleotide sequence ID" value="NZ_JALGBI010000001.1"/>
</dbReference>
<dbReference type="Gene3D" id="3.40.190.10">
    <property type="entry name" value="Periplasmic binding protein-like II"/>
    <property type="match status" value="1"/>
</dbReference>
<dbReference type="Pfam" id="PF03401">
    <property type="entry name" value="TctC"/>
    <property type="match status" value="1"/>
</dbReference>
<dbReference type="PIRSF" id="PIRSF017082">
    <property type="entry name" value="YflP"/>
    <property type="match status" value="1"/>
</dbReference>
<evidence type="ECO:0000256" key="2">
    <source>
        <dbReference type="SAM" id="SignalP"/>
    </source>
</evidence>
<comment type="similarity">
    <text evidence="1">Belongs to the UPF0065 (bug) family.</text>
</comment>
<dbReference type="SUPFAM" id="SSF53850">
    <property type="entry name" value="Periplasmic binding protein-like II"/>
    <property type="match status" value="1"/>
</dbReference>
<dbReference type="Gene3D" id="3.40.190.150">
    <property type="entry name" value="Bordetella uptake gene, domain 1"/>
    <property type="match status" value="1"/>
</dbReference>
<dbReference type="CDD" id="cd13578">
    <property type="entry name" value="PBP2_Bug27"/>
    <property type="match status" value="1"/>
</dbReference>
<organism evidence="3 4">
    <name type="scientific">Variovorax terrae</name>
    <dbReference type="NCBI Taxonomy" id="2923278"/>
    <lineage>
        <taxon>Bacteria</taxon>
        <taxon>Pseudomonadati</taxon>
        <taxon>Pseudomonadota</taxon>
        <taxon>Betaproteobacteria</taxon>
        <taxon>Burkholderiales</taxon>
        <taxon>Comamonadaceae</taxon>
        <taxon>Variovorax</taxon>
    </lineage>
</organism>
<feature type="chain" id="PRO_5040759419" evidence="2">
    <location>
        <begin position="23"/>
        <end position="324"/>
    </location>
</feature>
<dbReference type="PANTHER" id="PTHR42928">
    <property type="entry name" value="TRICARBOXYLATE-BINDING PROTEIN"/>
    <property type="match status" value="1"/>
</dbReference>
<dbReference type="InterPro" id="IPR005064">
    <property type="entry name" value="BUG"/>
</dbReference>
<evidence type="ECO:0000313" key="3">
    <source>
        <dbReference type="EMBL" id="MCJ0763454.1"/>
    </source>
</evidence>
<name>A0A9X1VWP3_9BURK</name>
<dbReference type="InterPro" id="IPR042100">
    <property type="entry name" value="Bug_dom1"/>
</dbReference>
<dbReference type="AlphaFoldDB" id="A0A9X1VWP3"/>